<name>A0A4V1AW34_9GAMM</name>
<dbReference type="Pfam" id="PF01402">
    <property type="entry name" value="RHH_1"/>
    <property type="match status" value="1"/>
</dbReference>
<dbReference type="EMBL" id="CP038033">
    <property type="protein sequence ID" value="QBQ55245.1"/>
    <property type="molecule type" value="Genomic_DNA"/>
</dbReference>
<organism evidence="2 3">
    <name type="scientific">Nitrosococcus wardiae</name>
    <dbReference type="NCBI Taxonomy" id="1814290"/>
    <lineage>
        <taxon>Bacteria</taxon>
        <taxon>Pseudomonadati</taxon>
        <taxon>Pseudomonadota</taxon>
        <taxon>Gammaproteobacteria</taxon>
        <taxon>Chromatiales</taxon>
        <taxon>Chromatiaceae</taxon>
        <taxon>Nitrosococcus</taxon>
    </lineage>
</organism>
<dbReference type="AlphaFoldDB" id="A0A4V1AW34"/>
<accession>A0A4V1AW34</accession>
<evidence type="ECO:0000313" key="3">
    <source>
        <dbReference type="Proteomes" id="UP000294325"/>
    </source>
</evidence>
<dbReference type="KEGG" id="nwr:E3U44_12525"/>
<reference evidence="2 3" key="1">
    <citation type="submission" date="2019-03" db="EMBL/GenBank/DDBJ databases">
        <title>The genome sequence of Nitrosococcus wardiae strain D1FHST reveals the archetypal metabolic capacity of ammonia-oxidizing Gammaproteobacteria.</title>
        <authorList>
            <person name="Wang L."/>
            <person name="Lim C.K."/>
            <person name="Hanson T.E."/>
            <person name="Dang H."/>
            <person name="Klotz M.G."/>
        </authorList>
    </citation>
    <scope>NUCLEOTIDE SEQUENCE [LARGE SCALE GENOMIC DNA]</scope>
    <source>
        <strain evidence="2 3">D1FHS</strain>
    </source>
</reference>
<dbReference type="RefSeq" id="WP_134358510.1">
    <property type="nucleotide sequence ID" value="NZ_CP038033.1"/>
</dbReference>
<dbReference type="GO" id="GO:0006355">
    <property type="term" value="P:regulation of DNA-templated transcription"/>
    <property type="evidence" value="ECO:0007669"/>
    <property type="project" value="InterPro"/>
</dbReference>
<dbReference type="InterPro" id="IPR010985">
    <property type="entry name" value="Ribbon_hlx_hlx"/>
</dbReference>
<feature type="domain" description="Ribbon-helix-helix protein CopG" evidence="1">
    <location>
        <begin position="2"/>
        <end position="38"/>
    </location>
</feature>
<keyword evidence="3" id="KW-1185">Reference proteome</keyword>
<gene>
    <name evidence="2" type="ORF">E3U44_12525</name>
</gene>
<proteinExistence type="predicted"/>
<dbReference type="InterPro" id="IPR013321">
    <property type="entry name" value="Arc_rbn_hlx_hlx"/>
</dbReference>
<dbReference type="CDD" id="cd21631">
    <property type="entry name" value="RHH_CopG_NikR-like"/>
    <property type="match status" value="1"/>
</dbReference>
<protein>
    <submittedName>
        <fullName evidence="2">Ribbon-helix-helix domain-containing protein</fullName>
    </submittedName>
</protein>
<evidence type="ECO:0000313" key="2">
    <source>
        <dbReference type="EMBL" id="QBQ55245.1"/>
    </source>
</evidence>
<sequence>MKRTNIYIPEELIKRLKAISQGRTLAAMVREAIIFYLEHHEKT</sequence>
<dbReference type="OrthoDB" id="573716at2"/>
<evidence type="ECO:0000259" key="1">
    <source>
        <dbReference type="Pfam" id="PF01402"/>
    </source>
</evidence>
<dbReference type="Proteomes" id="UP000294325">
    <property type="component" value="Chromosome"/>
</dbReference>
<dbReference type="Gene3D" id="1.10.1220.10">
    <property type="entry name" value="Met repressor-like"/>
    <property type="match status" value="1"/>
</dbReference>
<dbReference type="SUPFAM" id="SSF47598">
    <property type="entry name" value="Ribbon-helix-helix"/>
    <property type="match status" value="1"/>
</dbReference>
<dbReference type="InterPro" id="IPR002145">
    <property type="entry name" value="CopG"/>
</dbReference>